<keyword evidence="4" id="KW-1185">Reference proteome</keyword>
<comment type="caution">
    <text evidence="3">The sequence shown here is derived from an EMBL/GenBank/DDBJ whole genome shotgun (WGS) entry which is preliminary data.</text>
</comment>
<reference evidence="3 4" key="1">
    <citation type="submission" date="2015-04" db="EMBL/GenBank/DDBJ databases">
        <title>The draft genome sequence of Erythrobacter marinus HWDM-33.</title>
        <authorList>
            <person name="Zhuang L."/>
            <person name="Liu Y."/>
            <person name="Shao Z."/>
        </authorList>
    </citation>
    <scope>NUCLEOTIDE SEQUENCE [LARGE SCALE GENOMIC DNA]</scope>
    <source>
        <strain evidence="3 4">HWDM-33</strain>
    </source>
</reference>
<dbReference type="InterPro" id="IPR026841">
    <property type="entry name" value="Aur1/Ipt1"/>
</dbReference>
<feature type="transmembrane region" description="Helical" evidence="1">
    <location>
        <begin position="78"/>
        <end position="98"/>
    </location>
</feature>
<protein>
    <recommendedName>
        <fullName evidence="2">Inositolphosphotransferase Aur1/Ipt1 domain-containing protein</fullName>
    </recommendedName>
</protein>
<dbReference type="EMBL" id="LBHU01000003">
    <property type="protein sequence ID" value="KLI63072.1"/>
    <property type="molecule type" value="Genomic_DNA"/>
</dbReference>
<keyword evidence="1" id="KW-0472">Membrane</keyword>
<feature type="transmembrane region" description="Helical" evidence="1">
    <location>
        <begin position="295"/>
        <end position="312"/>
    </location>
</feature>
<dbReference type="GO" id="GO:0016020">
    <property type="term" value="C:membrane"/>
    <property type="evidence" value="ECO:0007669"/>
    <property type="project" value="UniProtKB-SubCell"/>
</dbReference>
<feature type="transmembrane region" description="Helical" evidence="1">
    <location>
        <begin position="238"/>
        <end position="258"/>
    </location>
</feature>
<name>A0A0H0XM90_9SPHN</name>
<feature type="transmembrane region" description="Helical" evidence="1">
    <location>
        <begin position="175"/>
        <end position="199"/>
    </location>
</feature>
<evidence type="ECO:0000256" key="1">
    <source>
        <dbReference type="SAM" id="Phobius"/>
    </source>
</evidence>
<feature type="transmembrane region" description="Helical" evidence="1">
    <location>
        <begin position="270"/>
        <end position="289"/>
    </location>
</feature>
<feature type="transmembrane region" description="Helical" evidence="1">
    <location>
        <begin position="34"/>
        <end position="57"/>
    </location>
</feature>
<accession>A0A0H0XM90</accession>
<evidence type="ECO:0000313" key="4">
    <source>
        <dbReference type="Proteomes" id="UP000053455"/>
    </source>
</evidence>
<organism evidence="3 4">
    <name type="scientific">Aurantiacibacter marinus</name>
    <dbReference type="NCBI Taxonomy" id="874156"/>
    <lineage>
        <taxon>Bacteria</taxon>
        <taxon>Pseudomonadati</taxon>
        <taxon>Pseudomonadota</taxon>
        <taxon>Alphaproteobacteria</taxon>
        <taxon>Sphingomonadales</taxon>
        <taxon>Erythrobacteraceae</taxon>
        <taxon>Aurantiacibacter</taxon>
    </lineage>
</organism>
<proteinExistence type="predicted"/>
<keyword evidence="1" id="KW-1133">Transmembrane helix</keyword>
<evidence type="ECO:0000313" key="3">
    <source>
        <dbReference type="EMBL" id="KLI63072.1"/>
    </source>
</evidence>
<feature type="domain" description="Inositolphosphotransferase Aur1/Ipt1" evidence="2">
    <location>
        <begin position="113"/>
        <end position="304"/>
    </location>
</feature>
<dbReference type="Proteomes" id="UP000053455">
    <property type="component" value="Unassembled WGS sequence"/>
</dbReference>
<dbReference type="AlphaFoldDB" id="A0A0H0XM90"/>
<dbReference type="PATRIC" id="fig|874156.12.peg.2085"/>
<sequence>MDTRVFFGLFLALHLGFAVVTPSFDLGGVIYAVYLQSLLLVWLFLIAATLLFLRVAGKRMQRPTAIILRTLRMNRAHLVEGALFLVALSLMMQVYMVLKVSIPALIPFYADPWLADADALLFGKDPWRITHALLGENATRFLDMFYVTPCMVVTVGMTLWVCFSKDRAFSRRSTLAIMMCWFVIGIWAALLLSSAGPVYMQHFYGDPRFADLTAILPPDLIAARTQEYLLESFGSPGFGKGISAMPSMHNALYLLLIWMVHDRFGNGWQLWIAIAFEGLVFVASVHLGWHYALDAIVALVLVVPIWHIAGRIEKLPMPALRVSTIRAGARAAT</sequence>
<dbReference type="OrthoDB" id="9816314at2"/>
<keyword evidence="1" id="KW-0812">Transmembrane</keyword>
<gene>
    <name evidence="3" type="ORF">AAV99_10145</name>
</gene>
<dbReference type="Pfam" id="PF14378">
    <property type="entry name" value="PAP2_3"/>
    <property type="match status" value="1"/>
</dbReference>
<evidence type="ECO:0000259" key="2">
    <source>
        <dbReference type="Pfam" id="PF14378"/>
    </source>
</evidence>
<feature type="transmembrane region" description="Helical" evidence="1">
    <location>
        <begin position="144"/>
        <end position="163"/>
    </location>
</feature>
<dbReference type="STRING" id="874156.GCA_001021555_02410"/>